<evidence type="ECO:0000313" key="3">
    <source>
        <dbReference type="EMBL" id="SHK39574.1"/>
    </source>
</evidence>
<organism evidence="3 4">
    <name type="scientific">Selenomonas ruminantium</name>
    <dbReference type="NCBI Taxonomy" id="971"/>
    <lineage>
        <taxon>Bacteria</taxon>
        <taxon>Bacillati</taxon>
        <taxon>Bacillota</taxon>
        <taxon>Negativicutes</taxon>
        <taxon>Selenomonadales</taxon>
        <taxon>Selenomonadaceae</taxon>
        <taxon>Selenomonas</taxon>
    </lineage>
</organism>
<feature type="signal peptide" evidence="2">
    <location>
        <begin position="1"/>
        <end position="20"/>
    </location>
</feature>
<sequence length="266" mass="30081">MKKIFTFICLSCFLMSTASASTIVRHERTVNNPETRIETEIERPTPFTHPAEEPVVEPAPQEERPPETAPENPPTDKHTDSTPQPEKGIQPPVKPKEPELPPKPDYVVSTADKFLGTEKPAANPWLRQGSNNTYNYNDSIFLYGGKEQAEEYVIALRAQTHKNNPAVKYNFLIIMLGRGQDQEAMLDNVTLPVLVFTDGNNESQKQFYSTWMKNQQSLMLRIDGDIRDKIIAAEKLTIKLNTAAGTKDIPLPDSVHQQWKDLIELK</sequence>
<keyword evidence="2" id="KW-0732">Signal</keyword>
<name>A0A1M6S410_SELRU</name>
<gene>
    <name evidence="3" type="ORF">SAMN05216582_103106</name>
</gene>
<accession>A0A1M6S410</accession>
<evidence type="ECO:0000256" key="1">
    <source>
        <dbReference type="SAM" id="MobiDB-lite"/>
    </source>
</evidence>
<proteinExistence type="predicted"/>
<dbReference type="AlphaFoldDB" id="A0A1M6S410"/>
<dbReference type="RefSeq" id="WP_073088231.1">
    <property type="nucleotide sequence ID" value="NZ_FRBC01000003.1"/>
</dbReference>
<feature type="compositionally biased region" description="Basic and acidic residues" evidence="1">
    <location>
        <begin position="34"/>
        <end position="43"/>
    </location>
</feature>
<protein>
    <submittedName>
        <fullName evidence="3">Uncharacterized protein</fullName>
    </submittedName>
</protein>
<evidence type="ECO:0000313" key="4">
    <source>
        <dbReference type="Proteomes" id="UP000184263"/>
    </source>
</evidence>
<feature type="chain" id="PRO_5011980016" evidence="2">
    <location>
        <begin position="21"/>
        <end position="266"/>
    </location>
</feature>
<dbReference type="Proteomes" id="UP000184263">
    <property type="component" value="Unassembled WGS sequence"/>
</dbReference>
<dbReference type="EMBL" id="FRBC01000003">
    <property type="protein sequence ID" value="SHK39574.1"/>
    <property type="molecule type" value="Genomic_DNA"/>
</dbReference>
<evidence type="ECO:0000256" key="2">
    <source>
        <dbReference type="SAM" id="SignalP"/>
    </source>
</evidence>
<reference evidence="3 4" key="1">
    <citation type="submission" date="2016-11" db="EMBL/GenBank/DDBJ databases">
        <authorList>
            <person name="Jaros S."/>
            <person name="Januszkiewicz K."/>
            <person name="Wedrychowicz H."/>
        </authorList>
    </citation>
    <scope>NUCLEOTIDE SEQUENCE [LARGE SCALE GENOMIC DNA]</scope>
    <source>
        <strain evidence="3 4">HD4</strain>
    </source>
</reference>
<feature type="region of interest" description="Disordered" evidence="1">
    <location>
        <begin position="34"/>
        <end position="107"/>
    </location>
</feature>